<keyword evidence="2" id="KW-0472">Membrane</keyword>
<feature type="compositionally biased region" description="Low complexity" evidence="1">
    <location>
        <begin position="75"/>
        <end position="89"/>
    </location>
</feature>
<dbReference type="EMBL" id="CP108021">
    <property type="protein sequence ID" value="WUM19269.1"/>
    <property type="molecule type" value="Genomic_DNA"/>
</dbReference>
<name>A0AAU4JZP0_9NOCA</name>
<keyword evidence="2" id="KW-0812">Transmembrane</keyword>
<reference evidence="3 4" key="1">
    <citation type="submission" date="2022-10" db="EMBL/GenBank/DDBJ databases">
        <title>The complete genomes of actinobacterial strains from the NBC collection.</title>
        <authorList>
            <person name="Joergensen T.S."/>
            <person name="Alvarez Arevalo M."/>
            <person name="Sterndorff E.B."/>
            <person name="Faurdal D."/>
            <person name="Vuksanovic O."/>
            <person name="Mourched A.-S."/>
            <person name="Charusanti P."/>
            <person name="Shaw S."/>
            <person name="Blin K."/>
            <person name="Weber T."/>
        </authorList>
    </citation>
    <scope>NUCLEOTIDE SEQUENCE [LARGE SCALE GENOMIC DNA]</scope>
    <source>
        <strain evidence="3 4">NBC_00319</strain>
    </source>
</reference>
<dbReference type="AlphaFoldDB" id="A0AAU4JZP0"/>
<sequence length="159" mass="14909">MTSPSVAPTVHDVPPPPHPAIAAERPSFGASLGSRSTEFKNALIAGGVGIAVAFMAAGFGLGFWAGDSGSSTTAPQQGFSQQGPGQMGSTQGGSTQGGSTQGGSTQGGSTQGGSTQGGSTQGGPMGGMTPGGQMGQGQTGSGQTGSGQTGTGTAGTTTS</sequence>
<evidence type="ECO:0000313" key="4">
    <source>
        <dbReference type="Proteomes" id="UP001432128"/>
    </source>
</evidence>
<evidence type="ECO:0000256" key="2">
    <source>
        <dbReference type="SAM" id="Phobius"/>
    </source>
</evidence>
<dbReference type="RefSeq" id="WP_328856796.1">
    <property type="nucleotide sequence ID" value="NZ_CP108021.1"/>
</dbReference>
<feature type="region of interest" description="Disordered" evidence="1">
    <location>
        <begin position="1"/>
        <end position="33"/>
    </location>
</feature>
<dbReference type="KEGG" id="whr:OG579_16380"/>
<proteinExistence type="predicted"/>
<feature type="region of interest" description="Disordered" evidence="1">
    <location>
        <begin position="64"/>
        <end position="159"/>
    </location>
</feature>
<feature type="compositionally biased region" description="Low complexity" evidence="1">
    <location>
        <begin position="1"/>
        <end position="12"/>
    </location>
</feature>
<feature type="transmembrane region" description="Helical" evidence="2">
    <location>
        <begin position="42"/>
        <end position="65"/>
    </location>
</feature>
<gene>
    <name evidence="3" type="ORF">OG579_16380</name>
</gene>
<accession>A0AAU4JZP0</accession>
<keyword evidence="2" id="KW-1133">Transmembrane helix</keyword>
<feature type="compositionally biased region" description="Gly residues" evidence="1">
    <location>
        <begin position="90"/>
        <end position="153"/>
    </location>
</feature>
<evidence type="ECO:0000313" key="3">
    <source>
        <dbReference type="EMBL" id="WUM19269.1"/>
    </source>
</evidence>
<protein>
    <submittedName>
        <fullName evidence="3">Uncharacterized protein</fullName>
    </submittedName>
</protein>
<organism evidence="3 4">
    <name type="scientific">Williamsia herbipolensis</name>
    <dbReference type="NCBI Taxonomy" id="1603258"/>
    <lineage>
        <taxon>Bacteria</taxon>
        <taxon>Bacillati</taxon>
        <taxon>Actinomycetota</taxon>
        <taxon>Actinomycetes</taxon>
        <taxon>Mycobacteriales</taxon>
        <taxon>Nocardiaceae</taxon>
        <taxon>Williamsia</taxon>
    </lineage>
</organism>
<keyword evidence="4" id="KW-1185">Reference proteome</keyword>
<dbReference type="Proteomes" id="UP001432128">
    <property type="component" value="Chromosome"/>
</dbReference>
<evidence type="ECO:0000256" key="1">
    <source>
        <dbReference type="SAM" id="MobiDB-lite"/>
    </source>
</evidence>